<gene>
    <name evidence="1" type="ORF">E2562_037572</name>
</gene>
<dbReference type="Proteomes" id="UP000479710">
    <property type="component" value="Unassembled WGS sequence"/>
</dbReference>
<protein>
    <submittedName>
        <fullName evidence="1">Uncharacterized protein</fullName>
    </submittedName>
</protein>
<keyword evidence="2" id="KW-1185">Reference proteome</keyword>
<name>A0A6G1CLL7_9ORYZ</name>
<comment type="caution">
    <text evidence="1">The sequence shown here is derived from an EMBL/GenBank/DDBJ whole genome shotgun (WGS) entry which is preliminary data.</text>
</comment>
<accession>A0A6G1CLL7</accession>
<evidence type="ECO:0000313" key="2">
    <source>
        <dbReference type="Proteomes" id="UP000479710"/>
    </source>
</evidence>
<evidence type="ECO:0000313" key="1">
    <source>
        <dbReference type="EMBL" id="KAF0901029.1"/>
    </source>
</evidence>
<proteinExistence type="predicted"/>
<reference evidence="1 2" key="1">
    <citation type="submission" date="2019-11" db="EMBL/GenBank/DDBJ databases">
        <title>Whole genome sequence of Oryza granulata.</title>
        <authorList>
            <person name="Li W."/>
        </authorList>
    </citation>
    <scope>NUCLEOTIDE SEQUENCE [LARGE SCALE GENOMIC DNA]</scope>
    <source>
        <strain evidence="2">cv. Menghai</strain>
        <tissue evidence="1">Leaf</tissue>
    </source>
</reference>
<organism evidence="1 2">
    <name type="scientific">Oryza meyeriana var. granulata</name>
    <dbReference type="NCBI Taxonomy" id="110450"/>
    <lineage>
        <taxon>Eukaryota</taxon>
        <taxon>Viridiplantae</taxon>
        <taxon>Streptophyta</taxon>
        <taxon>Embryophyta</taxon>
        <taxon>Tracheophyta</taxon>
        <taxon>Spermatophyta</taxon>
        <taxon>Magnoliopsida</taxon>
        <taxon>Liliopsida</taxon>
        <taxon>Poales</taxon>
        <taxon>Poaceae</taxon>
        <taxon>BOP clade</taxon>
        <taxon>Oryzoideae</taxon>
        <taxon>Oryzeae</taxon>
        <taxon>Oryzinae</taxon>
        <taxon>Oryza</taxon>
        <taxon>Oryza meyeriana</taxon>
    </lineage>
</organism>
<dbReference type="EMBL" id="SPHZ02000009">
    <property type="protein sequence ID" value="KAF0901029.1"/>
    <property type="molecule type" value="Genomic_DNA"/>
</dbReference>
<dbReference type="AlphaFoldDB" id="A0A6G1CLL7"/>
<sequence>MSAIANLVYINWKKALLLQAEMMDLKANQNRWACSAFCAGGNSKCVQLGAIRKLTGGDEWTGQSHLVSEFSTIHWQCLFCMESAGRWILRWTWTHLIGMEVDGAIGNIKYSCNCEPQEQKLDLDPLEVMEARVGNEAGNSGAIRYNLASSLTRQSPGKVMVKAPSALSVYGETSSGKMLRGS</sequence>